<evidence type="ECO:0000256" key="1">
    <source>
        <dbReference type="SAM" id="Phobius"/>
    </source>
</evidence>
<feature type="transmembrane region" description="Helical" evidence="1">
    <location>
        <begin position="24"/>
        <end position="41"/>
    </location>
</feature>
<gene>
    <name evidence="2" type="ORF">SAMN05216469_101117</name>
</gene>
<protein>
    <submittedName>
        <fullName evidence="2">Putative ABC-transporter type IV</fullName>
    </submittedName>
</protein>
<name>A0A1H7F5F9_RUMAL</name>
<feature type="transmembrane region" description="Helical" evidence="1">
    <location>
        <begin position="47"/>
        <end position="64"/>
    </location>
</feature>
<feature type="transmembrane region" description="Helical" evidence="1">
    <location>
        <begin position="116"/>
        <end position="136"/>
    </location>
</feature>
<keyword evidence="1" id="KW-0472">Membrane</keyword>
<keyword evidence="1" id="KW-0812">Transmembrane</keyword>
<evidence type="ECO:0000313" key="3">
    <source>
        <dbReference type="Proteomes" id="UP000186015"/>
    </source>
</evidence>
<dbReference type="InterPro" id="IPR010540">
    <property type="entry name" value="CmpB_TMEM229"/>
</dbReference>
<accession>A0A1H7F5F9</accession>
<keyword evidence="1" id="KW-1133">Transmembrane helix</keyword>
<proteinExistence type="predicted"/>
<dbReference type="Pfam" id="PF06541">
    <property type="entry name" value="ABC_trans_CmpB"/>
    <property type="match status" value="1"/>
</dbReference>
<dbReference type="Proteomes" id="UP000186015">
    <property type="component" value="Unassembled WGS sequence"/>
</dbReference>
<evidence type="ECO:0000313" key="2">
    <source>
        <dbReference type="EMBL" id="SEK21329.1"/>
    </source>
</evidence>
<sequence>MYYVLFTANTTTEKIFRGEEMKKLLRLFTVGVFGAICYGSIEMLERGYSHISMGLLGALAMIVIHELNSERRAGRLTYICALFISMLFITSGELLAGEILNRRMGMKIWNYHSMPYNFDGQICIRYSAIWFVLSLFGMASDNFIRRFIFCEPA</sequence>
<feature type="transmembrane region" description="Helical" evidence="1">
    <location>
        <begin position="76"/>
        <end position="96"/>
    </location>
</feature>
<organism evidence="2 3">
    <name type="scientific">Ruminococcus albus</name>
    <dbReference type="NCBI Taxonomy" id="1264"/>
    <lineage>
        <taxon>Bacteria</taxon>
        <taxon>Bacillati</taxon>
        <taxon>Bacillota</taxon>
        <taxon>Clostridia</taxon>
        <taxon>Eubacteriales</taxon>
        <taxon>Oscillospiraceae</taxon>
        <taxon>Ruminococcus</taxon>
    </lineage>
</organism>
<dbReference type="AlphaFoldDB" id="A0A1H7F5F9"/>
<reference evidence="2 3" key="1">
    <citation type="submission" date="2016-10" db="EMBL/GenBank/DDBJ databases">
        <authorList>
            <person name="de Groot N.N."/>
        </authorList>
    </citation>
    <scope>NUCLEOTIDE SEQUENCE [LARGE SCALE GENOMIC DNA]</scope>
    <source>
        <strain evidence="2 3">KH2T6</strain>
    </source>
</reference>
<dbReference type="EMBL" id="FOAT01000001">
    <property type="protein sequence ID" value="SEK21329.1"/>
    <property type="molecule type" value="Genomic_DNA"/>
</dbReference>